<evidence type="ECO:0000259" key="1">
    <source>
        <dbReference type="PROSITE" id="PS50041"/>
    </source>
</evidence>
<feature type="domain" description="C-type lectin" evidence="1">
    <location>
        <begin position="89"/>
        <end position="212"/>
    </location>
</feature>
<name>A0ABN7SQI9_OIKDI</name>
<dbReference type="Proteomes" id="UP001158576">
    <property type="component" value="Chromosome 1"/>
</dbReference>
<accession>A0ABN7SQI9</accession>
<dbReference type="EMBL" id="OU015566">
    <property type="protein sequence ID" value="CAG5102347.1"/>
    <property type="molecule type" value="Genomic_DNA"/>
</dbReference>
<dbReference type="CDD" id="cd00037">
    <property type="entry name" value="CLECT"/>
    <property type="match status" value="1"/>
</dbReference>
<dbReference type="PROSITE" id="PS50041">
    <property type="entry name" value="C_TYPE_LECTIN_2"/>
    <property type="match status" value="1"/>
</dbReference>
<dbReference type="Pfam" id="PF00059">
    <property type="entry name" value="Lectin_C"/>
    <property type="match status" value="1"/>
</dbReference>
<dbReference type="InterPro" id="IPR016187">
    <property type="entry name" value="CTDL_fold"/>
</dbReference>
<dbReference type="InterPro" id="IPR001304">
    <property type="entry name" value="C-type_lectin-like"/>
</dbReference>
<evidence type="ECO:0000313" key="3">
    <source>
        <dbReference type="Proteomes" id="UP001158576"/>
    </source>
</evidence>
<keyword evidence="3" id="KW-1185">Reference proteome</keyword>
<dbReference type="Gene3D" id="3.10.100.10">
    <property type="entry name" value="Mannose-Binding Protein A, subunit A"/>
    <property type="match status" value="1"/>
</dbReference>
<dbReference type="SUPFAM" id="SSF56436">
    <property type="entry name" value="C-type lectin-like"/>
    <property type="match status" value="1"/>
</dbReference>
<gene>
    <name evidence="2" type="ORF">OKIOD_LOCUS9023</name>
</gene>
<reference evidence="2 3" key="1">
    <citation type="submission" date="2021-04" db="EMBL/GenBank/DDBJ databases">
        <authorList>
            <person name="Bliznina A."/>
        </authorList>
    </citation>
    <scope>NUCLEOTIDE SEQUENCE [LARGE SCALE GENOMIC DNA]</scope>
</reference>
<proteinExistence type="predicted"/>
<sequence>MMRDVELIEENNFQLPEISIDGPLPHEYPEIINSLTEQIAEQKETIDALVFALIEAREGDFGAYKTLMGGLLPSEGSGAEPWPEMPDEEDSFTFHFINKYLKWNDAAEYCESFGMSLAYFDSRDDFEKYLQMSREVTPGEIQQRWVDGTSQGRRSRNYKFQGKFAAPWGDYQPTGYYGSEKEECVALYTTFGWEKEVLNDMNCERKQPFACRQNFD</sequence>
<dbReference type="InterPro" id="IPR016186">
    <property type="entry name" value="C-type_lectin-like/link_sf"/>
</dbReference>
<evidence type="ECO:0000313" key="2">
    <source>
        <dbReference type="EMBL" id="CAG5102347.1"/>
    </source>
</evidence>
<protein>
    <submittedName>
        <fullName evidence="2">Oidioi.mRNA.OKI2018_I69.chr1.g258.t1.cds</fullName>
    </submittedName>
</protein>
<organism evidence="2 3">
    <name type="scientific">Oikopleura dioica</name>
    <name type="common">Tunicate</name>
    <dbReference type="NCBI Taxonomy" id="34765"/>
    <lineage>
        <taxon>Eukaryota</taxon>
        <taxon>Metazoa</taxon>
        <taxon>Chordata</taxon>
        <taxon>Tunicata</taxon>
        <taxon>Appendicularia</taxon>
        <taxon>Copelata</taxon>
        <taxon>Oikopleuridae</taxon>
        <taxon>Oikopleura</taxon>
    </lineage>
</organism>